<dbReference type="PANTHER" id="PTHR15711">
    <property type="entry name" value="RAP GTPASE-ACTIVATING PROTEIN"/>
    <property type="match status" value="1"/>
</dbReference>
<dbReference type="PROSITE" id="PS50085">
    <property type="entry name" value="RAPGAP"/>
    <property type="match status" value="1"/>
</dbReference>
<dbReference type="SUPFAM" id="SSF111347">
    <property type="entry name" value="Rap/Ran-GAP"/>
    <property type="match status" value="1"/>
</dbReference>
<dbReference type="SMART" id="SM00036">
    <property type="entry name" value="CNH"/>
    <property type="match status" value="1"/>
</dbReference>
<dbReference type="PROSITE" id="PS50219">
    <property type="entry name" value="CNH"/>
    <property type="match status" value="1"/>
</dbReference>
<feature type="domain" description="Rap-GAP" evidence="3">
    <location>
        <begin position="204"/>
        <end position="419"/>
    </location>
</feature>
<organism evidence="5 6">
    <name type="scientific">Priapulus caudatus</name>
    <name type="common">Priapulid worm</name>
    <dbReference type="NCBI Taxonomy" id="37621"/>
    <lineage>
        <taxon>Eukaryota</taxon>
        <taxon>Metazoa</taxon>
        <taxon>Ecdysozoa</taxon>
        <taxon>Scalidophora</taxon>
        <taxon>Priapulida</taxon>
        <taxon>Priapulimorpha</taxon>
        <taxon>Priapulimorphida</taxon>
        <taxon>Priapulidae</taxon>
        <taxon>Priapulus</taxon>
    </lineage>
</organism>
<gene>
    <name evidence="6" type="primary">LOC106804799</name>
</gene>
<feature type="region of interest" description="Disordered" evidence="2">
    <location>
        <begin position="872"/>
        <end position="900"/>
    </location>
</feature>
<reference evidence="6" key="1">
    <citation type="submission" date="2025-08" db="UniProtKB">
        <authorList>
            <consortium name="RefSeq"/>
        </authorList>
    </citation>
    <scope>IDENTIFICATION</scope>
</reference>
<feature type="compositionally biased region" description="Basic and acidic residues" evidence="2">
    <location>
        <begin position="883"/>
        <end position="900"/>
    </location>
</feature>
<dbReference type="Proteomes" id="UP000695022">
    <property type="component" value="Unplaced"/>
</dbReference>
<protein>
    <submittedName>
        <fullName evidence="6">GTPase-activating Rap/Ran-GAP domain-like protein 3</fullName>
    </submittedName>
</protein>
<evidence type="ECO:0000256" key="2">
    <source>
        <dbReference type="SAM" id="MobiDB-lite"/>
    </source>
</evidence>
<keyword evidence="1" id="KW-0343">GTPase activation</keyword>
<dbReference type="RefSeq" id="XP_014661632.1">
    <property type="nucleotide sequence ID" value="XM_014806146.1"/>
</dbReference>
<accession>A0ABM1DNW1</accession>
<dbReference type="GeneID" id="106804799"/>
<dbReference type="Gene3D" id="3.40.50.11210">
    <property type="entry name" value="Rap/Ran-GAP"/>
    <property type="match status" value="1"/>
</dbReference>
<dbReference type="InterPro" id="IPR035974">
    <property type="entry name" value="Rap/Ran-GAP_sf"/>
</dbReference>
<dbReference type="InterPro" id="IPR000331">
    <property type="entry name" value="Rap/Ran_GAP_dom"/>
</dbReference>
<evidence type="ECO:0000313" key="6">
    <source>
        <dbReference type="RefSeq" id="XP_014661632.1"/>
    </source>
</evidence>
<dbReference type="InterPro" id="IPR001180">
    <property type="entry name" value="CNH_dom"/>
</dbReference>
<evidence type="ECO:0000313" key="5">
    <source>
        <dbReference type="Proteomes" id="UP000695022"/>
    </source>
</evidence>
<feature type="region of interest" description="Disordered" evidence="2">
    <location>
        <begin position="922"/>
        <end position="948"/>
    </location>
</feature>
<sequence length="966" mass="109632">MTSARDRSQSVSVRRVTPRIIINSVIAEEGYRQRALSSTAADLAARRGVFSRKHYGSIELLVSHDEDGGAHAVGRFRVENGDRCDKDEVYGAAAAPSPVHLENPEFQTRWYFKYYLGKQHQNYVGHEYDGNIFFLSIVLTDANNHSVPQYRVILWRRTGTQKICLPFNPNKPMTAKQISSSFSNMEKIEKGPREIFSPEIQKDLLLLEEQEGSVNFKFGIVYAKAGQTSDDEFFSNENGSEEFKRFIDLLGGRITLRNWDRFKGGLDVKSNTTGMESRYTVFEGHEIMFHVSTLLPYSRDNRQQVERKRILARYCKASCSKSKRGWRRAMLFKALYAKVDIFALVTYNRQLDAYRLWVWSEEAVPLFGPTLPCPPLFQDPQQFRDFLLVKRNHTLYSSTRFDELFSSILNAHSDLISKPIAPNMLNRRAFSDVFPDSPRGSRRKEEARQAEFLQTGQALKLDTIMRGDAPTSLATTGLFRREPWEPHCIYPDFPHEVVCGDSWGDRLIVGAEGGGIFLIEERTPYRALFDRSVVIRQLNVVAPHGILLFLADKGKESRVYVCRLSDFEGQSHEQTTRTKADLKNNRLEITKGCHLYALSRPGGSHLRMVIAINKRLLVVQWRHSAAWTAWCSASDTDTIDGFHYIREHQCGDIPSILTLIDGTKCDNQISVGYRNQFDLINEKNGDMLRLFHVEGSKVKLVTALDIYEDDEAELLLCYNHTAHFQKLCEETSTQFDFQWNSVPNKIVCAFPYIMGFTYDSIEIRLIVNGNLVHTMNMPKLNLLTSKSDIYFTVPAMDVFTDSDGATPPNEGLSVHACLPKTDPTPSTSDGKPLRILKIPMSCLTGQVQQCDLPAVQPPLPSSTRLAPIISVTSERTSPTQPTGERDGRLLERGGDHRPDQLHRCMRSSSGLFIRKLDQVLRSDSGSSDSGYRRSGSEGSTPPISPFFFPENIDDETIMFESKYHSH</sequence>
<dbReference type="Pfam" id="PF02145">
    <property type="entry name" value="Rap_GAP"/>
    <property type="match status" value="1"/>
</dbReference>
<evidence type="ECO:0000256" key="1">
    <source>
        <dbReference type="ARBA" id="ARBA00022468"/>
    </source>
</evidence>
<evidence type="ECO:0000259" key="3">
    <source>
        <dbReference type="PROSITE" id="PS50085"/>
    </source>
</evidence>
<keyword evidence="5" id="KW-1185">Reference proteome</keyword>
<dbReference type="PANTHER" id="PTHR15711:SF62">
    <property type="entry name" value="GTPASE-ACTIVATING RAP_RAN-GAP DOMAIN-LIKE PROTEIN 3"/>
    <property type="match status" value="1"/>
</dbReference>
<proteinExistence type="predicted"/>
<dbReference type="Pfam" id="PF00780">
    <property type="entry name" value="CNH"/>
    <property type="match status" value="1"/>
</dbReference>
<feature type="domain" description="CNH" evidence="4">
    <location>
        <begin position="494"/>
        <end position="790"/>
    </location>
</feature>
<evidence type="ECO:0000259" key="4">
    <source>
        <dbReference type="PROSITE" id="PS50219"/>
    </source>
</evidence>
<dbReference type="InterPro" id="IPR050989">
    <property type="entry name" value="Rap1_Ran_GAP"/>
</dbReference>
<name>A0ABM1DNW1_PRICU</name>
<feature type="compositionally biased region" description="Polar residues" evidence="2">
    <location>
        <begin position="872"/>
        <end position="882"/>
    </location>
</feature>